<dbReference type="RefSeq" id="WP_182294857.1">
    <property type="nucleotide sequence ID" value="NZ_CP059851.1"/>
</dbReference>
<evidence type="ECO:0008006" key="4">
    <source>
        <dbReference type="Google" id="ProtNLM"/>
    </source>
</evidence>
<keyword evidence="1" id="KW-0732">Signal</keyword>
<dbReference type="AlphaFoldDB" id="A0A7G5IF70"/>
<keyword evidence="3" id="KW-1185">Reference proteome</keyword>
<organism evidence="2 3">
    <name type="scientific">Sandaracinobacteroides saxicola</name>
    <dbReference type="NCBI Taxonomy" id="2759707"/>
    <lineage>
        <taxon>Bacteria</taxon>
        <taxon>Pseudomonadati</taxon>
        <taxon>Pseudomonadota</taxon>
        <taxon>Alphaproteobacteria</taxon>
        <taxon>Sphingomonadales</taxon>
        <taxon>Sphingosinicellaceae</taxon>
        <taxon>Sandaracinobacteroides</taxon>
    </lineage>
</organism>
<feature type="signal peptide" evidence="1">
    <location>
        <begin position="1"/>
        <end position="21"/>
    </location>
</feature>
<gene>
    <name evidence="2" type="ORF">H3309_11590</name>
</gene>
<reference evidence="2 3" key="1">
    <citation type="submission" date="2020-07" db="EMBL/GenBank/DDBJ databases">
        <title>Complete genome sequence for Sandaracinobacter sp. M6.</title>
        <authorList>
            <person name="Tang Y."/>
            <person name="Liu Q."/>
            <person name="Guo Z."/>
            <person name="Lei P."/>
            <person name="Huang B."/>
        </authorList>
    </citation>
    <scope>NUCLEOTIDE SEQUENCE [LARGE SCALE GENOMIC DNA]</scope>
    <source>
        <strain evidence="2 3">M6</strain>
    </source>
</reference>
<evidence type="ECO:0000313" key="2">
    <source>
        <dbReference type="EMBL" id="QMW22012.1"/>
    </source>
</evidence>
<dbReference type="EMBL" id="CP059851">
    <property type="protein sequence ID" value="QMW22012.1"/>
    <property type="molecule type" value="Genomic_DNA"/>
</dbReference>
<dbReference type="Proteomes" id="UP000515292">
    <property type="component" value="Chromosome"/>
</dbReference>
<sequence>MRRRGAWWLVAACLAAGPAAAQSLDKTWLLQVGAYFPDIDSKLRVDSSRGLGTTVDFERDLGFNRHRTLPAFLLEWRPGDDWVFDAQYYKLGRTSTKSLERDISIGDTTYPVAGRVRAGFDSDIIRFTVGNRLFQWRNLEIGAGIGLHATDFSVFIEGEGSVGGGTRSFRTESRSLFAPLPTIGVFLNARPGRKVHVNARVDWLSLTIDDYNGRLINAEASLAYSLHRNIDVGAMYRLVDYRVRVTSADWTGRVDYKFNGPALFVQVGF</sequence>
<name>A0A7G5IF70_9SPHN</name>
<protein>
    <recommendedName>
        <fullName evidence="4">Outer membrane protein beta-barrel domain-containing protein</fullName>
    </recommendedName>
</protein>
<proteinExistence type="predicted"/>
<dbReference type="KEGG" id="sand:H3309_11590"/>
<feature type="chain" id="PRO_5028982943" description="Outer membrane protein beta-barrel domain-containing protein" evidence="1">
    <location>
        <begin position="22"/>
        <end position="269"/>
    </location>
</feature>
<evidence type="ECO:0000256" key="1">
    <source>
        <dbReference type="SAM" id="SignalP"/>
    </source>
</evidence>
<accession>A0A7G5IF70</accession>
<evidence type="ECO:0000313" key="3">
    <source>
        <dbReference type="Proteomes" id="UP000515292"/>
    </source>
</evidence>